<reference evidence="2" key="1">
    <citation type="journal article" date="2011" name="Genome Biol.">
        <title>The draft genome of the carcinogenic human liver fluke Clonorchis sinensis.</title>
        <authorList>
            <person name="Wang X."/>
            <person name="Chen W."/>
            <person name="Huang Y."/>
            <person name="Sun J."/>
            <person name="Men J."/>
            <person name="Liu H."/>
            <person name="Luo F."/>
            <person name="Guo L."/>
            <person name="Lv X."/>
            <person name="Deng C."/>
            <person name="Zhou C."/>
            <person name="Fan Y."/>
            <person name="Li X."/>
            <person name="Huang L."/>
            <person name="Hu Y."/>
            <person name="Liang C."/>
            <person name="Hu X."/>
            <person name="Xu J."/>
            <person name="Yu X."/>
        </authorList>
    </citation>
    <scope>NUCLEOTIDE SEQUENCE [LARGE SCALE GENOMIC DNA]</scope>
    <source>
        <strain evidence="2">Henan</strain>
    </source>
</reference>
<dbReference type="Proteomes" id="UP000008909">
    <property type="component" value="Unassembled WGS sequence"/>
</dbReference>
<keyword evidence="3" id="KW-1185">Reference proteome</keyword>
<proteinExistence type="predicted"/>
<gene>
    <name evidence="2" type="ORF">CLF_111303</name>
</gene>
<feature type="compositionally biased region" description="Low complexity" evidence="1">
    <location>
        <begin position="27"/>
        <end position="36"/>
    </location>
</feature>
<feature type="region of interest" description="Disordered" evidence="1">
    <location>
        <begin position="1"/>
        <end position="36"/>
    </location>
</feature>
<evidence type="ECO:0000256" key="1">
    <source>
        <dbReference type="SAM" id="MobiDB-lite"/>
    </source>
</evidence>
<dbReference type="AlphaFoldDB" id="G7YUL5"/>
<dbReference type="EMBL" id="DF144325">
    <property type="protein sequence ID" value="GAA56645.1"/>
    <property type="molecule type" value="Genomic_DNA"/>
</dbReference>
<organism evidence="2 3">
    <name type="scientific">Clonorchis sinensis</name>
    <name type="common">Chinese liver fluke</name>
    <dbReference type="NCBI Taxonomy" id="79923"/>
    <lineage>
        <taxon>Eukaryota</taxon>
        <taxon>Metazoa</taxon>
        <taxon>Spiralia</taxon>
        <taxon>Lophotrochozoa</taxon>
        <taxon>Platyhelminthes</taxon>
        <taxon>Trematoda</taxon>
        <taxon>Digenea</taxon>
        <taxon>Opisthorchiida</taxon>
        <taxon>Opisthorchiata</taxon>
        <taxon>Opisthorchiidae</taxon>
        <taxon>Clonorchis</taxon>
    </lineage>
</organism>
<reference key="2">
    <citation type="submission" date="2011-10" db="EMBL/GenBank/DDBJ databases">
        <title>The genome and transcriptome sequence of Clonorchis sinensis provide insights into the carcinogenic liver fluke.</title>
        <authorList>
            <person name="Wang X."/>
            <person name="Huang Y."/>
            <person name="Chen W."/>
            <person name="Liu H."/>
            <person name="Guo L."/>
            <person name="Chen Y."/>
            <person name="Luo F."/>
            <person name="Zhou W."/>
            <person name="Sun J."/>
            <person name="Mao Q."/>
            <person name="Liang P."/>
            <person name="Zhou C."/>
            <person name="Tian Y."/>
            <person name="Men J."/>
            <person name="Lv X."/>
            <person name="Huang L."/>
            <person name="Zhou J."/>
            <person name="Hu Y."/>
            <person name="Li R."/>
            <person name="Zhang F."/>
            <person name="Lei H."/>
            <person name="Li X."/>
            <person name="Hu X."/>
            <person name="Liang C."/>
            <person name="Xu J."/>
            <person name="Wu Z."/>
            <person name="Yu X."/>
        </authorList>
    </citation>
    <scope>NUCLEOTIDE SEQUENCE</scope>
    <source>
        <strain>Henan</strain>
    </source>
</reference>
<evidence type="ECO:0000313" key="3">
    <source>
        <dbReference type="Proteomes" id="UP000008909"/>
    </source>
</evidence>
<protein>
    <submittedName>
        <fullName evidence="2">Uncharacterized protein</fullName>
    </submittedName>
</protein>
<evidence type="ECO:0000313" key="2">
    <source>
        <dbReference type="EMBL" id="GAA56645.1"/>
    </source>
</evidence>
<sequence length="214" mass="22930">MDKAPSMDLYLPEDSRKVGHSGHPLASGSSPGSVSSKLRKLKSTALLRMQIKAEEMEKELHLMKARNEVRLAELELDSDDDSVVDVQVDTRVKVKDYLTGIRNSKPICETPAVQLSYALLYSGSDVTLVTKGLLDEAGLTGAPRTLNLSTVSGTAIVEAGSPRIEIQSVDSGETVTAEQASSIGSLPISPLVTSLTKVASQYSHWKDTTFRGAS</sequence>
<accession>G7YUL5</accession>
<name>G7YUL5_CLOSI</name>